<name>A0A1Y5IEY8_OSTTA</name>
<protein>
    <recommendedName>
        <fullName evidence="2">AMP-dependent synthetase/ligase domain-containing protein</fullName>
    </recommendedName>
</protein>
<dbReference type="InterPro" id="IPR042099">
    <property type="entry name" value="ANL_N_sf"/>
</dbReference>
<gene>
    <name evidence="1" type="ORF">BE221DRAFT_49123</name>
</gene>
<accession>A0A1Y5IEY8</accession>
<dbReference type="AlphaFoldDB" id="A0A1Y5IEY8"/>
<dbReference type="Gene3D" id="3.40.50.12780">
    <property type="entry name" value="N-terminal domain of ligase-like"/>
    <property type="match status" value="1"/>
</dbReference>
<dbReference type="SUPFAM" id="SSF56801">
    <property type="entry name" value="Acetyl-CoA synthetase-like"/>
    <property type="match status" value="1"/>
</dbReference>
<sequence>MAESDADEWFVSFTSGTTGGGLKAIANTHARAMAYGAAKARVEELSENSRVCLASNATFDLYPGDVAAAMLSGSAVVVASREVMQRDLARV</sequence>
<feature type="non-terminal residue" evidence="1">
    <location>
        <position position="91"/>
    </location>
</feature>
<evidence type="ECO:0000313" key="1">
    <source>
        <dbReference type="EMBL" id="OUS45682.1"/>
    </source>
</evidence>
<organism evidence="1">
    <name type="scientific">Ostreococcus tauri</name>
    <name type="common">Marine green alga</name>
    <dbReference type="NCBI Taxonomy" id="70448"/>
    <lineage>
        <taxon>Eukaryota</taxon>
        <taxon>Viridiplantae</taxon>
        <taxon>Chlorophyta</taxon>
        <taxon>Mamiellophyceae</taxon>
        <taxon>Mamiellales</taxon>
        <taxon>Bathycoccaceae</taxon>
        <taxon>Ostreococcus</taxon>
    </lineage>
</organism>
<reference evidence="1" key="1">
    <citation type="submission" date="2017-04" db="EMBL/GenBank/DDBJ databases">
        <title>Population genomics of picophytoplankton unveils novel chromosome hypervariability.</title>
        <authorList>
            <consortium name="DOE Joint Genome Institute"/>
            <person name="Blanc-Mathieu R."/>
            <person name="Krasovec M."/>
            <person name="Hebrard M."/>
            <person name="Yau S."/>
            <person name="Desgranges E."/>
            <person name="Martin J."/>
            <person name="Schackwitz W."/>
            <person name="Kuo A."/>
            <person name="Salin G."/>
            <person name="Donnadieu C."/>
            <person name="Desdevises Y."/>
            <person name="Sanchez-Ferandin S."/>
            <person name="Moreau H."/>
            <person name="Rivals E."/>
            <person name="Grigoriev I.V."/>
            <person name="Grimsley N."/>
            <person name="Eyre-Walker A."/>
            <person name="Piganeau G."/>
        </authorList>
    </citation>
    <scope>NUCLEOTIDE SEQUENCE [LARGE SCALE GENOMIC DNA]</scope>
    <source>
        <strain evidence="1">RCC 1115</strain>
    </source>
</reference>
<dbReference type="EMBL" id="KZ155787">
    <property type="protein sequence ID" value="OUS45682.1"/>
    <property type="molecule type" value="Genomic_DNA"/>
</dbReference>
<evidence type="ECO:0008006" key="2">
    <source>
        <dbReference type="Google" id="ProtNLM"/>
    </source>
</evidence>
<dbReference type="Proteomes" id="UP000195557">
    <property type="component" value="Unassembled WGS sequence"/>
</dbReference>
<proteinExistence type="predicted"/>